<evidence type="ECO:0000313" key="6">
    <source>
        <dbReference type="EMBL" id="MDQ0469484.1"/>
    </source>
</evidence>
<comment type="caution">
    <text evidence="6">The sequence shown here is derived from an EMBL/GenBank/DDBJ whole genome shotgun (WGS) entry which is preliminary data.</text>
</comment>
<dbReference type="Gene3D" id="1.10.10.10">
    <property type="entry name" value="Winged helix-like DNA-binding domain superfamily/Winged helix DNA-binding domain"/>
    <property type="match status" value="1"/>
</dbReference>
<dbReference type="InterPro" id="IPR005119">
    <property type="entry name" value="LysR_subst-bd"/>
</dbReference>
<dbReference type="PANTHER" id="PTHR30419:SF7">
    <property type="entry name" value="HTH-TYPE TRANSCRIPTIONAL REGULATOR TDCA"/>
    <property type="match status" value="1"/>
</dbReference>
<evidence type="ECO:0000256" key="2">
    <source>
        <dbReference type="ARBA" id="ARBA00023015"/>
    </source>
</evidence>
<dbReference type="Proteomes" id="UP001242480">
    <property type="component" value="Unassembled WGS sequence"/>
</dbReference>
<dbReference type="PROSITE" id="PS50931">
    <property type="entry name" value="HTH_LYSR"/>
    <property type="match status" value="1"/>
</dbReference>
<evidence type="ECO:0000256" key="1">
    <source>
        <dbReference type="ARBA" id="ARBA00009437"/>
    </source>
</evidence>
<keyword evidence="4" id="KW-0804">Transcription</keyword>
<sequence length="291" mass="32592">MIGLTQPALTKTIRKLELDFGARLFDRTTRGMVLTPAGTLLLERSQLIEMHYKHGKEEIRLLKTESLDEFRIAAGIAYHAAIAPDLVRKLSVEFPSTRFVLEFKVANHALPKLISGDLDLVLGALQMTPSEGIDAEPILRVDITAFACRDSALGQAESTSRAGFARKTSPAALAGKKWIVYQRDPVMAGRLRSYCAEYLLPEPQIVMEIDSLHASFRAARGTDYLTAAASLLRQTAEETGLVMLDLERRIWHFESGASYRRSLRNFPIMKRALEIVRDLANEFQPNHSLRL</sequence>
<dbReference type="PANTHER" id="PTHR30419">
    <property type="entry name" value="HTH-TYPE TRANSCRIPTIONAL REGULATOR YBHD"/>
    <property type="match status" value="1"/>
</dbReference>
<reference evidence="6 7" key="1">
    <citation type="submission" date="2023-07" db="EMBL/GenBank/DDBJ databases">
        <title>Genomic Encyclopedia of Type Strains, Phase IV (KMG-IV): sequencing the most valuable type-strain genomes for metagenomic binning, comparative biology and taxonomic classification.</title>
        <authorList>
            <person name="Goeker M."/>
        </authorList>
    </citation>
    <scope>NUCLEOTIDE SEQUENCE [LARGE SCALE GENOMIC DNA]</scope>
    <source>
        <strain evidence="6 7">DSM 19619</strain>
    </source>
</reference>
<dbReference type="SUPFAM" id="SSF46785">
    <property type="entry name" value="Winged helix' DNA-binding domain"/>
    <property type="match status" value="1"/>
</dbReference>
<comment type="similarity">
    <text evidence="1">Belongs to the LysR transcriptional regulatory family.</text>
</comment>
<accession>A0ABU0J8A2</accession>
<dbReference type="Pfam" id="PF03466">
    <property type="entry name" value="LysR_substrate"/>
    <property type="match status" value="1"/>
</dbReference>
<evidence type="ECO:0000256" key="3">
    <source>
        <dbReference type="ARBA" id="ARBA00023125"/>
    </source>
</evidence>
<dbReference type="Pfam" id="PF00126">
    <property type="entry name" value="HTH_1"/>
    <property type="match status" value="1"/>
</dbReference>
<dbReference type="EMBL" id="JAUSVX010000003">
    <property type="protein sequence ID" value="MDQ0469484.1"/>
    <property type="molecule type" value="Genomic_DNA"/>
</dbReference>
<evidence type="ECO:0000256" key="4">
    <source>
        <dbReference type="ARBA" id="ARBA00023163"/>
    </source>
</evidence>
<dbReference type="GO" id="GO:0003677">
    <property type="term" value="F:DNA binding"/>
    <property type="evidence" value="ECO:0007669"/>
    <property type="project" value="UniProtKB-KW"/>
</dbReference>
<keyword evidence="7" id="KW-1185">Reference proteome</keyword>
<proteinExistence type="inferred from homology"/>
<dbReference type="InterPro" id="IPR000847">
    <property type="entry name" value="LysR_HTH_N"/>
</dbReference>
<protein>
    <submittedName>
        <fullName evidence="6">DNA-binding transcriptional LysR family regulator</fullName>
    </submittedName>
</protein>
<dbReference type="CDD" id="cd05466">
    <property type="entry name" value="PBP2_LTTR_substrate"/>
    <property type="match status" value="1"/>
</dbReference>
<dbReference type="Gene3D" id="3.40.190.10">
    <property type="entry name" value="Periplasmic binding protein-like II"/>
    <property type="match status" value="2"/>
</dbReference>
<organism evidence="6 7">
    <name type="scientific">Labrys wisconsinensis</name>
    <dbReference type="NCBI Taxonomy" id="425677"/>
    <lineage>
        <taxon>Bacteria</taxon>
        <taxon>Pseudomonadati</taxon>
        <taxon>Pseudomonadota</taxon>
        <taxon>Alphaproteobacteria</taxon>
        <taxon>Hyphomicrobiales</taxon>
        <taxon>Xanthobacteraceae</taxon>
        <taxon>Labrys</taxon>
    </lineage>
</organism>
<feature type="domain" description="HTH lysR-type" evidence="5">
    <location>
        <begin position="1"/>
        <end position="35"/>
    </location>
</feature>
<dbReference type="InterPro" id="IPR050950">
    <property type="entry name" value="HTH-type_LysR_regulators"/>
</dbReference>
<dbReference type="SUPFAM" id="SSF53850">
    <property type="entry name" value="Periplasmic binding protein-like II"/>
    <property type="match status" value="1"/>
</dbReference>
<keyword evidence="2" id="KW-0805">Transcription regulation</keyword>
<keyword evidence="3 6" id="KW-0238">DNA-binding</keyword>
<dbReference type="InterPro" id="IPR036388">
    <property type="entry name" value="WH-like_DNA-bd_sf"/>
</dbReference>
<gene>
    <name evidence="6" type="ORF">QO011_002495</name>
</gene>
<evidence type="ECO:0000313" key="7">
    <source>
        <dbReference type="Proteomes" id="UP001242480"/>
    </source>
</evidence>
<evidence type="ECO:0000259" key="5">
    <source>
        <dbReference type="PROSITE" id="PS50931"/>
    </source>
</evidence>
<name>A0ABU0J8A2_9HYPH</name>
<dbReference type="InterPro" id="IPR036390">
    <property type="entry name" value="WH_DNA-bd_sf"/>
</dbReference>